<organism evidence="1 2">
    <name type="scientific">Aquimarina atlantica</name>
    <dbReference type="NCBI Taxonomy" id="1317122"/>
    <lineage>
        <taxon>Bacteria</taxon>
        <taxon>Pseudomonadati</taxon>
        <taxon>Bacteroidota</taxon>
        <taxon>Flavobacteriia</taxon>
        <taxon>Flavobacteriales</taxon>
        <taxon>Flavobacteriaceae</taxon>
        <taxon>Aquimarina</taxon>
    </lineage>
</organism>
<dbReference type="Proteomes" id="UP000023541">
    <property type="component" value="Unassembled WGS sequence"/>
</dbReference>
<protein>
    <recommendedName>
        <fullName evidence="3">Bacteriocin</fullName>
    </recommendedName>
</protein>
<reference evidence="1 2" key="1">
    <citation type="submission" date="2014-04" db="EMBL/GenBank/DDBJ databases">
        <title>Aquimarina sp. 22II-S11-z7 Genome Sequencing.</title>
        <authorList>
            <person name="Lai Q."/>
        </authorList>
    </citation>
    <scope>NUCLEOTIDE SEQUENCE [LARGE SCALE GENOMIC DNA]</scope>
    <source>
        <strain evidence="1 2">22II-S11-z7</strain>
    </source>
</reference>
<evidence type="ECO:0000313" key="1">
    <source>
        <dbReference type="EMBL" id="EZH72556.1"/>
    </source>
</evidence>
<name>A0A023BRF5_9FLAO</name>
<comment type="caution">
    <text evidence="1">The sequence shown here is derived from an EMBL/GenBank/DDBJ whole genome shotgun (WGS) entry which is preliminary data.</text>
</comment>
<dbReference type="OrthoDB" id="1163694at2"/>
<evidence type="ECO:0000313" key="2">
    <source>
        <dbReference type="Proteomes" id="UP000023541"/>
    </source>
</evidence>
<dbReference type="RefSeq" id="WP_034243711.1">
    <property type="nucleotide sequence ID" value="NZ_AQRA01000007.1"/>
</dbReference>
<dbReference type="STRING" id="1317122.ATO12_20690"/>
<evidence type="ECO:0008006" key="3">
    <source>
        <dbReference type="Google" id="ProtNLM"/>
    </source>
</evidence>
<dbReference type="AlphaFoldDB" id="A0A023BRF5"/>
<proteinExistence type="predicted"/>
<sequence length="62" mass="6838">MLNKILNLNGKTLTKSEQKLINGGEIQFPIGCRTRADCIRVTGEFDWDCSRRIGGSGICVPL</sequence>
<gene>
    <name evidence="1" type="ORF">ATO12_20690</name>
</gene>
<keyword evidence="2" id="KW-1185">Reference proteome</keyword>
<accession>A0A023BRF5</accession>
<dbReference type="EMBL" id="AQRA01000007">
    <property type="protein sequence ID" value="EZH72556.1"/>
    <property type="molecule type" value="Genomic_DNA"/>
</dbReference>